<dbReference type="InterPro" id="IPR046341">
    <property type="entry name" value="SET_dom_sf"/>
</dbReference>
<dbReference type="InterPro" id="IPR011383">
    <property type="entry name" value="N-lys_methylase_SETD6"/>
</dbReference>
<dbReference type="EC" id="2.1.1.-" evidence="1"/>
<evidence type="ECO:0000259" key="2">
    <source>
        <dbReference type="PROSITE" id="PS50280"/>
    </source>
</evidence>
<proteinExistence type="inferred from homology"/>
<dbReference type="GO" id="GO:0032259">
    <property type="term" value="P:methylation"/>
    <property type="evidence" value="ECO:0007669"/>
    <property type="project" value="UniProtKB-KW"/>
</dbReference>
<dbReference type="Proteomes" id="UP000769528">
    <property type="component" value="Unassembled WGS sequence"/>
</dbReference>
<reference evidence="3" key="2">
    <citation type="submission" date="2021-01" db="EMBL/GenBank/DDBJ databases">
        <authorList>
            <person name="Schikora-Tamarit M.A."/>
        </authorList>
    </citation>
    <scope>NUCLEOTIDE SEQUENCE</scope>
    <source>
        <strain evidence="3">CBS6341</strain>
    </source>
</reference>
<sequence>MDIEDNFNIDTENYIQWTQNSGFQISPKVQIQDLRTFHQGRGLVAIEDISTDEILFKIPRNVLLNIETGSLANNVPNHTDNREKLLTEYDHWAGLILTLLYEFSLGEDSKWAPYLKLLPTEHKTLTYWSKDELDNLKPSLILDRIGIDSAQDLYNELFPSSLIDLGIPDLEVNLEKFHQICTIIMSYSFDVENPDFDEDEEDEEVVKFDGYLKSMVSLADLLNADTNLNNAKLIYDRDFLYMKSFKPIAKNEQIYNIYGDHPNSELLRRYGYIEWKGSKFDFGEIQLDLIKDYFLEIYNIDKEIGDFIVDEVIPQNDVEELEENIVLDSFDCYKDGEIIAEALVLIQSLVILGQIHQHYTPIKSMGLEGLTKNLNRILKKCYQLIESKSMTYQCKQFIQHLIHKRLDQYPSHSFREVISFNDDEFFDNRLKIAETILKTEVYSLQTSLQLFDKDYKLISDEKLLRNILKKRTNVESLETSNKKFKQ</sequence>
<name>A0A9P8PXD6_9ASCO</name>
<dbReference type="EMBL" id="JAEUBF010000322">
    <property type="protein sequence ID" value="KAH3679317.1"/>
    <property type="molecule type" value="Genomic_DNA"/>
</dbReference>
<keyword evidence="1" id="KW-0949">S-adenosyl-L-methionine</keyword>
<keyword evidence="4" id="KW-1185">Reference proteome</keyword>
<dbReference type="Gene3D" id="3.90.1410.10">
    <property type="entry name" value="set domain protein methyltransferase, domain 1"/>
    <property type="match status" value="1"/>
</dbReference>
<dbReference type="FunFam" id="3.90.1410.10:FF:000007">
    <property type="entry name" value="Ribosomal lysine N-methyltransferase 4"/>
    <property type="match status" value="1"/>
</dbReference>
<dbReference type="SUPFAM" id="SSF82199">
    <property type="entry name" value="SET domain"/>
    <property type="match status" value="1"/>
</dbReference>
<keyword evidence="1" id="KW-0539">Nucleus</keyword>
<evidence type="ECO:0000313" key="4">
    <source>
        <dbReference type="Proteomes" id="UP000769528"/>
    </source>
</evidence>
<dbReference type="InterPro" id="IPR001214">
    <property type="entry name" value="SET_dom"/>
</dbReference>
<dbReference type="PANTHER" id="PTHR13271">
    <property type="entry name" value="UNCHARACTERIZED PUTATIVE METHYLTRANSFERASE"/>
    <property type="match status" value="1"/>
</dbReference>
<dbReference type="GO" id="GO:0016279">
    <property type="term" value="F:protein-lysine N-methyltransferase activity"/>
    <property type="evidence" value="ECO:0007669"/>
    <property type="project" value="UniProtKB-UniRule"/>
</dbReference>
<dbReference type="GO" id="GO:0005634">
    <property type="term" value="C:nucleus"/>
    <property type="evidence" value="ECO:0007669"/>
    <property type="project" value="UniProtKB-SubCell"/>
</dbReference>
<dbReference type="PIRSF" id="PIRSF011771">
    <property type="entry name" value="RMS1_SET"/>
    <property type="match status" value="1"/>
</dbReference>
<dbReference type="PANTHER" id="PTHR13271:SF34">
    <property type="entry name" value="N-LYSINE METHYLTRANSFERASE SETD6"/>
    <property type="match status" value="1"/>
</dbReference>
<keyword evidence="1" id="KW-0808">Transferase</keyword>
<evidence type="ECO:0000313" key="3">
    <source>
        <dbReference type="EMBL" id="KAH3679317.1"/>
    </source>
</evidence>
<gene>
    <name evidence="3" type="ORF">WICMUC_001057</name>
</gene>
<accession>A0A9P8PXD6</accession>
<dbReference type="AlphaFoldDB" id="A0A9P8PXD6"/>
<protein>
    <recommendedName>
        <fullName evidence="1">Ribosomal lysine N-methyltransferase 4</fullName>
        <ecNumber evidence="1">2.1.1.-</ecNumber>
    </recommendedName>
</protein>
<dbReference type="OrthoDB" id="341421at2759"/>
<comment type="caution">
    <text evidence="3">The sequence shown here is derived from an EMBL/GenBank/DDBJ whole genome shotgun (WGS) entry which is preliminary data.</text>
</comment>
<evidence type="ECO:0000256" key="1">
    <source>
        <dbReference type="PIRNR" id="PIRNR011771"/>
    </source>
</evidence>
<keyword evidence="1" id="KW-0489">Methyltransferase</keyword>
<comment type="similarity">
    <text evidence="1">Belongs to the class V-like SAM-binding methyltransferase superfamily. Histone-lysine methyltransferase family. SETD6 subfamily.</text>
</comment>
<feature type="domain" description="SET" evidence="2">
    <location>
        <begin position="27"/>
        <end position="259"/>
    </location>
</feature>
<comment type="subcellular location">
    <subcellularLocation>
        <location evidence="1">Nucleus</location>
    </subcellularLocation>
</comment>
<comment type="function">
    <text evidence="1">S-adenosyl-L-methionine-dependent protein-lysine N-methyltransferase that monomethylates 60S ribosomal protein L42.</text>
</comment>
<dbReference type="Pfam" id="PF00856">
    <property type="entry name" value="SET"/>
    <property type="match status" value="1"/>
</dbReference>
<reference evidence="3" key="1">
    <citation type="journal article" date="2021" name="Open Biol.">
        <title>Shared evolutionary footprints suggest mitochondrial oxidative damage underlies multiple complex I losses in fungi.</title>
        <authorList>
            <person name="Schikora-Tamarit M.A."/>
            <person name="Marcet-Houben M."/>
            <person name="Nosek J."/>
            <person name="Gabaldon T."/>
        </authorList>
    </citation>
    <scope>NUCLEOTIDE SEQUENCE</scope>
    <source>
        <strain evidence="3">CBS6341</strain>
    </source>
</reference>
<dbReference type="PROSITE" id="PS50280">
    <property type="entry name" value="SET"/>
    <property type="match status" value="1"/>
</dbReference>
<organism evidence="3 4">
    <name type="scientific">Wickerhamomyces mucosus</name>
    <dbReference type="NCBI Taxonomy" id="1378264"/>
    <lineage>
        <taxon>Eukaryota</taxon>
        <taxon>Fungi</taxon>
        <taxon>Dikarya</taxon>
        <taxon>Ascomycota</taxon>
        <taxon>Saccharomycotina</taxon>
        <taxon>Saccharomycetes</taxon>
        <taxon>Phaffomycetales</taxon>
        <taxon>Wickerhamomycetaceae</taxon>
        <taxon>Wickerhamomyces</taxon>
    </lineage>
</organism>
<dbReference type="InterPro" id="IPR050600">
    <property type="entry name" value="SETD3_SETD6_MTase"/>
</dbReference>